<feature type="region of interest" description="Disordered" evidence="1">
    <location>
        <begin position="1"/>
        <end position="60"/>
    </location>
</feature>
<sequence length="99" mass="11103">MSVDPLPAPALGLAVDPQCPRLRRAPPRPRGRGRGRHLRRPSRRRRGGLPGRHSRTSAHRRVTVTVRHQLISLLQGLACRCRPAKHLTASARTMKDVIF</sequence>
<accession>F2EKH8</accession>
<reference evidence="2" key="1">
    <citation type="journal article" date="2011" name="Plant Physiol.">
        <title>Comprehensive sequence analysis of 24,783 barley full-length cDNAs derived from 12 clone libraries.</title>
        <authorList>
            <person name="Matsumoto T."/>
            <person name="Tanaka T."/>
            <person name="Sakai H."/>
            <person name="Amano N."/>
            <person name="Kanamori H."/>
            <person name="Kurita K."/>
            <person name="Kikuta A."/>
            <person name="Kamiya K."/>
            <person name="Yamamoto M."/>
            <person name="Ikawa H."/>
            <person name="Fujii N."/>
            <person name="Hori K."/>
            <person name="Itoh T."/>
            <person name="Sato K."/>
        </authorList>
    </citation>
    <scope>NUCLEOTIDE SEQUENCE</scope>
    <source>
        <tissue evidence="2">Flower</tissue>
    </source>
</reference>
<dbReference type="EMBL" id="AK376655">
    <property type="protein sequence ID" value="BAK07850.1"/>
    <property type="molecule type" value="mRNA"/>
</dbReference>
<evidence type="ECO:0000256" key="1">
    <source>
        <dbReference type="SAM" id="MobiDB-lite"/>
    </source>
</evidence>
<feature type="compositionally biased region" description="Basic residues" evidence="1">
    <location>
        <begin position="21"/>
        <end position="60"/>
    </location>
</feature>
<evidence type="ECO:0000313" key="2">
    <source>
        <dbReference type="EMBL" id="BAK07850.1"/>
    </source>
</evidence>
<proteinExistence type="evidence at transcript level"/>
<organism evidence="2">
    <name type="scientific">Hordeum vulgare subsp. vulgare</name>
    <name type="common">Domesticated barley</name>
    <dbReference type="NCBI Taxonomy" id="112509"/>
    <lineage>
        <taxon>Eukaryota</taxon>
        <taxon>Viridiplantae</taxon>
        <taxon>Streptophyta</taxon>
        <taxon>Embryophyta</taxon>
        <taxon>Tracheophyta</taxon>
        <taxon>Spermatophyta</taxon>
        <taxon>Magnoliopsida</taxon>
        <taxon>Liliopsida</taxon>
        <taxon>Poales</taxon>
        <taxon>Poaceae</taxon>
        <taxon>BOP clade</taxon>
        <taxon>Pooideae</taxon>
        <taxon>Triticodae</taxon>
        <taxon>Triticeae</taxon>
        <taxon>Hordeinae</taxon>
        <taxon>Hordeum</taxon>
    </lineage>
</organism>
<dbReference type="AlphaFoldDB" id="F2EKH8"/>
<protein>
    <submittedName>
        <fullName evidence="2">Predicted protein</fullName>
    </submittedName>
</protein>
<name>F2EKH8_HORVV</name>